<sequence length="277" mass="30173">MSPRRLLPSALLIALAAPAPTRAAEPPSHDEARDFLRSLFVASPYRLNAIALSGEIRYRLASNASPTWQPPRTGEQSVTIDNEGLHVSICADCGDEPAPSADALKHYLSPNAWVRSDDPRIRSFARQHGRGRSVRTRMAGLTEAVRAHMNGPIDYRHYDDAATALEKRSGDCTEFAVLLAAAARARGIPTRIVHGIAYSGRFAGRAHVFSPHAWVQAWDGRRWTSYDAGFGPFGAGHIVLAIGDGDPAALRGLNRATRQLRIVDAAQIRRDRDTASN</sequence>
<keyword evidence="1" id="KW-0732">Signal</keyword>
<comment type="caution">
    <text evidence="3">The sequence shown here is derived from an EMBL/GenBank/DDBJ whole genome shotgun (WGS) entry which is preliminary data.</text>
</comment>
<gene>
    <name evidence="3" type="ORF">ACFQ0E_04545</name>
</gene>
<feature type="chain" id="PRO_5046557933" evidence="1">
    <location>
        <begin position="24"/>
        <end position="277"/>
    </location>
</feature>
<dbReference type="RefSeq" id="WP_386822501.1">
    <property type="nucleotide sequence ID" value="NZ_JBHTIF010000001.1"/>
</dbReference>
<feature type="signal peptide" evidence="1">
    <location>
        <begin position="1"/>
        <end position="23"/>
    </location>
</feature>
<keyword evidence="4" id="KW-1185">Reference proteome</keyword>
<dbReference type="EMBL" id="JBHTIF010000001">
    <property type="protein sequence ID" value="MFD0724864.1"/>
    <property type="molecule type" value="Genomic_DNA"/>
</dbReference>
<dbReference type="SUPFAM" id="SSF54001">
    <property type="entry name" value="Cysteine proteinases"/>
    <property type="match status" value="1"/>
</dbReference>
<proteinExistence type="predicted"/>
<evidence type="ECO:0000313" key="4">
    <source>
        <dbReference type="Proteomes" id="UP001597110"/>
    </source>
</evidence>
<evidence type="ECO:0000256" key="1">
    <source>
        <dbReference type="SAM" id="SignalP"/>
    </source>
</evidence>
<name>A0ABW2YEM0_9GAMM</name>
<organism evidence="3 4">
    <name type="scientific">Lysobacter brunescens</name>
    <dbReference type="NCBI Taxonomy" id="262323"/>
    <lineage>
        <taxon>Bacteria</taxon>
        <taxon>Pseudomonadati</taxon>
        <taxon>Pseudomonadota</taxon>
        <taxon>Gammaproteobacteria</taxon>
        <taxon>Lysobacterales</taxon>
        <taxon>Lysobacteraceae</taxon>
        <taxon>Lysobacter</taxon>
    </lineage>
</organism>
<dbReference type="PANTHER" id="PTHR33490">
    <property type="entry name" value="BLR5614 PROTEIN-RELATED"/>
    <property type="match status" value="1"/>
</dbReference>
<dbReference type="Pfam" id="PF01841">
    <property type="entry name" value="Transglut_core"/>
    <property type="match status" value="1"/>
</dbReference>
<dbReference type="InterPro" id="IPR038765">
    <property type="entry name" value="Papain-like_cys_pep_sf"/>
</dbReference>
<feature type="domain" description="Transglutaminase-like" evidence="2">
    <location>
        <begin position="164"/>
        <end position="230"/>
    </location>
</feature>
<evidence type="ECO:0000313" key="3">
    <source>
        <dbReference type="EMBL" id="MFD0724864.1"/>
    </source>
</evidence>
<accession>A0ABW2YEM0</accession>
<dbReference type="Proteomes" id="UP001597110">
    <property type="component" value="Unassembled WGS sequence"/>
</dbReference>
<protein>
    <submittedName>
        <fullName evidence="3">Transglutaminase family protein</fullName>
    </submittedName>
</protein>
<dbReference type="InterPro" id="IPR002931">
    <property type="entry name" value="Transglutaminase-like"/>
</dbReference>
<dbReference type="SMART" id="SM00460">
    <property type="entry name" value="TGc"/>
    <property type="match status" value="1"/>
</dbReference>
<dbReference type="Gene3D" id="3.10.620.30">
    <property type="match status" value="1"/>
</dbReference>
<evidence type="ECO:0000259" key="2">
    <source>
        <dbReference type="SMART" id="SM00460"/>
    </source>
</evidence>
<reference evidence="4" key="1">
    <citation type="journal article" date="2019" name="Int. J. Syst. Evol. Microbiol.">
        <title>The Global Catalogue of Microorganisms (GCM) 10K type strain sequencing project: providing services to taxonomists for standard genome sequencing and annotation.</title>
        <authorList>
            <consortium name="The Broad Institute Genomics Platform"/>
            <consortium name="The Broad Institute Genome Sequencing Center for Infectious Disease"/>
            <person name="Wu L."/>
            <person name="Ma J."/>
        </authorList>
    </citation>
    <scope>NUCLEOTIDE SEQUENCE [LARGE SCALE GENOMIC DNA]</scope>
    <source>
        <strain evidence="4">CCUG 55585</strain>
    </source>
</reference>